<feature type="transmembrane region" description="Helical" evidence="2">
    <location>
        <begin position="14"/>
        <end position="35"/>
    </location>
</feature>
<dbReference type="EMBL" id="KV930906">
    <property type="protein sequence ID" value="PIO31533.1"/>
    <property type="molecule type" value="Genomic_DNA"/>
</dbReference>
<evidence type="ECO:0000256" key="1">
    <source>
        <dbReference type="SAM" id="MobiDB-lite"/>
    </source>
</evidence>
<dbReference type="OrthoDB" id="10044938at2759"/>
<name>A0A2G9RWE6_AQUCT</name>
<evidence type="ECO:0000256" key="2">
    <source>
        <dbReference type="SAM" id="Phobius"/>
    </source>
</evidence>
<organism evidence="3 4">
    <name type="scientific">Aquarana catesbeiana</name>
    <name type="common">American bullfrog</name>
    <name type="synonym">Rana catesbeiana</name>
    <dbReference type="NCBI Taxonomy" id="8400"/>
    <lineage>
        <taxon>Eukaryota</taxon>
        <taxon>Metazoa</taxon>
        <taxon>Chordata</taxon>
        <taxon>Craniata</taxon>
        <taxon>Vertebrata</taxon>
        <taxon>Euteleostomi</taxon>
        <taxon>Amphibia</taxon>
        <taxon>Batrachia</taxon>
        <taxon>Anura</taxon>
        <taxon>Neobatrachia</taxon>
        <taxon>Ranoidea</taxon>
        <taxon>Ranidae</taxon>
        <taxon>Aquarana</taxon>
    </lineage>
</organism>
<sequence length="95" mass="10742">MTPLRACVDLAFCLLYKITCLPFLSFMAVLVNSVLRWIALQYYTAEACKITEQTFNLANIFECQPSTFDKLPTPNSLSGNTTSHLWPVKPKPLLQ</sequence>
<keyword evidence="2" id="KW-0812">Transmembrane</keyword>
<protein>
    <submittedName>
        <fullName evidence="3">Uncharacterized protein</fullName>
    </submittedName>
</protein>
<keyword evidence="4" id="KW-1185">Reference proteome</keyword>
<accession>A0A2G9RWE6</accession>
<feature type="region of interest" description="Disordered" evidence="1">
    <location>
        <begin position="75"/>
        <end position="95"/>
    </location>
</feature>
<evidence type="ECO:0000313" key="4">
    <source>
        <dbReference type="Proteomes" id="UP000228934"/>
    </source>
</evidence>
<gene>
    <name evidence="3" type="ORF">AB205_0028060</name>
</gene>
<evidence type="ECO:0000313" key="3">
    <source>
        <dbReference type="EMBL" id="PIO31533.1"/>
    </source>
</evidence>
<reference evidence="4" key="1">
    <citation type="journal article" date="2017" name="Nat. Commun.">
        <title>The North American bullfrog draft genome provides insight into hormonal regulation of long noncoding RNA.</title>
        <authorList>
            <person name="Hammond S.A."/>
            <person name="Warren R.L."/>
            <person name="Vandervalk B.P."/>
            <person name="Kucuk E."/>
            <person name="Khan H."/>
            <person name="Gibb E.A."/>
            <person name="Pandoh P."/>
            <person name="Kirk H."/>
            <person name="Zhao Y."/>
            <person name="Jones M."/>
            <person name="Mungall A.J."/>
            <person name="Coope R."/>
            <person name="Pleasance S."/>
            <person name="Moore R.A."/>
            <person name="Holt R.A."/>
            <person name="Round J.M."/>
            <person name="Ohora S."/>
            <person name="Walle B.V."/>
            <person name="Veldhoen N."/>
            <person name="Helbing C.C."/>
            <person name="Birol I."/>
        </authorList>
    </citation>
    <scope>NUCLEOTIDE SEQUENCE [LARGE SCALE GENOMIC DNA]</scope>
</reference>
<keyword evidence="2" id="KW-1133">Transmembrane helix</keyword>
<dbReference type="Proteomes" id="UP000228934">
    <property type="component" value="Unassembled WGS sequence"/>
</dbReference>
<proteinExistence type="predicted"/>
<feature type="compositionally biased region" description="Polar residues" evidence="1">
    <location>
        <begin position="75"/>
        <end position="84"/>
    </location>
</feature>
<keyword evidence="2" id="KW-0472">Membrane</keyword>
<dbReference type="AlphaFoldDB" id="A0A2G9RWE6"/>